<evidence type="ECO:0000256" key="4">
    <source>
        <dbReference type="ARBA" id="ARBA00022755"/>
    </source>
</evidence>
<gene>
    <name evidence="11" type="primary">folD</name>
    <name evidence="14" type="ORF">IV43_GL000971</name>
</gene>
<dbReference type="SUPFAM" id="SSF53223">
    <property type="entry name" value="Aminoacid dehydrogenase-like, N-terminal domain"/>
    <property type="match status" value="1"/>
</dbReference>
<keyword evidence="9 11" id="KW-0486">Methionine biosynthesis</keyword>
<evidence type="ECO:0000256" key="1">
    <source>
        <dbReference type="ARBA" id="ARBA00004777"/>
    </source>
</evidence>
<evidence type="ECO:0000256" key="6">
    <source>
        <dbReference type="ARBA" id="ARBA00022857"/>
    </source>
</evidence>
<dbReference type="Pfam" id="PF02882">
    <property type="entry name" value="THF_DHG_CYH_C"/>
    <property type="match status" value="1"/>
</dbReference>
<evidence type="ECO:0000256" key="10">
    <source>
        <dbReference type="ARBA" id="ARBA00023268"/>
    </source>
</evidence>
<evidence type="ECO:0000256" key="5">
    <source>
        <dbReference type="ARBA" id="ARBA00022801"/>
    </source>
</evidence>
<feature type="domain" description="Tetrahydrofolate dehydrogenase/cyclohydrolase catalytic" evidence="12">
    <location>
        <begin position="5"/>
        <end position="116"/>
    </location>
</feature>
<dbReference type="GO" id="GO:0005829">
    <property type="term" value="C:cytosol"/>
    <property type="evidence" value="ECO:0007669"/>
    <property type="project" value="TreeGrafter"/>
</dbReference>
<keyword evidence="2 11" id="KW-0554">One-carbon metabolism</keyword>
<dbReference type="GO" id="GO:0000105">
    <property type="term" value="P:L-histidine biosynthetic process"/>
    <property type="evidence" value="ECO:0007669"/>
    <property type="project" value="UniProtKB-KW"/>
</dbReference>
<dbReference type="InterPro" id="IPR046346">
    <property type="entry name" value="Aminoacid_DH-like_N_sf"/>
</dbReference>
<comment type="catalytic activity">
    <reaction evidence="11">
        <text>(6R)-5,10-methenyltetrahydrofolate + H2O = (6R)-10-formyltetrahydrofolate + H(+)</text>
        <dbReference type="Rhea" id="RHEA:23700"/>
        <dbReference type="ChEBI" id="CHEBI:15377"/>
        <dbReference type="ChEBI" id="CHEBI:15378"/>
        <dbReference type="ChEBI" id="CHEBI:57455"/>
        <dbReference type="ChEBI" id="CHEBI:195366"/>
        <dbReference type="EC" id="3.5.4.9"/>
    </reaction>
</comment>
<comment type="caution">
    <text evidence="11">Lacks conserved residue(s) required for the propagation of feature annotation.</text>
</comment>
<evidence type="ECO:0000256" key="9">
    <source>
        <dbReference type="ARBA" id="ARBA00023167"/>
    </source>
</evidence>
<dbReference type="Pfam" id="PF00763">
    <property type="entry name" value="THF_DHG_CYH"/>
    <property type="match status" value="1"/>
</dbReference>
<dbReference type="GO" id="GO:0006164">
    <property type="term" value="P:purine nucleotide biosynthetic process"/>
    <property type="evidence" value="ECO:0007669"/>
    <property type="project" value="UniProtKB-KW"/>
</dbReference>
<dbReference type="OrthoDB" id="9803580at2"/>
<evidence type="ECO:0000256" key="7">
    <source>
        <dbReference type="ARBA" id="ARBA00023002"/>
    </source>
</evidence>
<keyword evidence="7 11" id="KW-0560">Oxidoreductase</keyword>
<comment type="function">
    <text evidence="11">Catalyzes the oxidation of 5,10-methylenetetrahydrofolate to 5,10-methenyltetrahydrofolate and then the hydrolysis of 5,10-methenyltetrahydrofolate to 10-formyltetrahydrofolate.</text>
</comment>
<comment type="catalytic activity">
    <reaction evidence="11">
        <text>(6R)-5,10-methylene-5,6,7,8-tetrahydrofolate + NADP(+) = (6R)-5,10-methenyltetrahydrofolate + NADPH</text>
        <dbReference type="Rhea" id="RHEA:22812"/>
        <dbReference type="ChEBI" id="CHEBI:15636"/>
        <dbReference type="ChEBI" id="CHEBI:57455"/>
        <dbReference type="ChEBI" id="CHEBI:57783"/>
        <dbReference type="ChEBI" id="CHEBI:58349"/>
        <dbReference type="EC" id="1.5.1.5"/>
    </reaction>
</comment>
<dbReference type="InterPro" id="IPR020630">
    <property type="entry name" value="THF_DH/CycHdrlase_cat_dom"/>
</dbReference>
<accession>A0A0R2KFJ1</accession>
<reference evidence="14 15" key="1">
    <citation type="journal article" date="2015" name="Genome Announc.">
        <title>Expanding the biotechnology potential of lactobacilli through comparative genomics of 213 strains and associated genera.</title>
        <authorList>
            <person name="Sun Z."/>
            <person name="Harris H.M."/>
            <person name="McCann A."/>
            <person name="Guo C."/>
            <person name="Argimon S."/>
            <person name="Zhang W."/>
            <person name="Yang X."/>
            <person name="Jeffery I.B."/>
            <person name="Cooney J.C."/>
            <person name="Kagawa T.F."/>
            <person name="Liu W."/>
            <person name="Song Y."/>
            <person name="Salvetti E."/>
            <person name="Wrobel A."/>
            <person name="Rasinkangas P."/>
            <person name="Parkhill J."/>
            <person name="Rea M.C."/>
            <person name="O'Sullivan O."/>
            <person name="Ritari J."/>
            <person name="Douillard F.P."/>
            <person name="Paul Ross R."/>
            <person name="Yang R."/>
            <person name="Briner A.E."/>
            <person name="Felis G.E."/>
            <person name="de Vos W.M."/>
            <person name="Barrangou R."/>
            <person name="Klaenhammer T.R."/>
            <person name="Caufield P.W."/>
            <person name="Cui Y."/>
            <person name="Zhang H."/>
            <person name="O'Toole P.W."/>
        </authorList>
    </citation>
    <scope>NUCLEOTIDE SEQUENCE [LARGE SCALE GENOMIC DNA]</scope>
    <source>
        <strain evidence="14 15">DSM 15353</strain>
    </source>
</reference>
<dbReference type="InterPro" id="IPR036291">
    <property type="entry name" value="NAD(P)-bd_dom_sf"/>
</dbReference>
<feature type="binding site" evidence="11">
    <location>
        <position position="228"/>
    </location>
    <ligand>
        <name>NADP(+)</name>
        <dbReference type="ChEBI" id="CHEBI:58349"/>
    </ligand>
</feature>
<dbReference type="RefSeq" id="WP_010498850.1">
    <property type="nucleotide sequence ID" value="NZ_JQBK01000023.1"/>
</dbReference>
<dbReference type="EMBL" id="JQBK01000023">
    <property type="protein sequence ID" value="KRN85197.1"/>
    <property type="molecule type" value="Genomic_DNA"/>
</dbReference>
<dbReference type="EC" id="1.5.1.5" evidence="11"/>
<dbReference type="GO" id="GO:0004477">
    <property type="term" value="F:methenyltetrahydrofolate cyclohydrolase activity"/>
    <property type="evidence" value="ECO:0007669"/>
    <property type="project" value="UniProtKB-UniRule"/>
</dbReference>
<comment type="caution">
    <text evidence="14">The sequence shown here is derived from an EMBL/GenBank/DDBJ whole genome shotgun (WGS) entry which is preliminary data.</text>
</comment>
<comment type="similarity">
    <text evidence="11">Belongs to the tetrahydrofolate dehydrogenase/cyclohydrolase family.</text>
</comment>
<organism evidence="14 15">
    <name type="scientific">Ligilactobacillus acidipiscis</name>
    <dbReference type="NCBI Taxonomy" id="89059"/>
    <lineage>
        <taxon>Bacteria</taxon>
        <taxon>Bacillati</taxon>
        <taxon>Bacillota</taxon>
        <taxon>Bacilli</taxon>
        <taxon>Lactobacillales</taxon>
        <taxon>Lactobacillaceae</taxon>
        <taxon>Ligilactobacillus</taxon>
    </lineage>
</organism>
<protein>
    <recommendedName>
        <fullName evidence="11">Bifunctional protein FolD</fullName>
    </recommendedName>
    <domain>
        <recommendedName>
            <fullName evidence="11">Methylenetetrahydrofolate dehydrogenase</fullName>
            <ecNumber evidence="11">1.5.1.5</ecNumber>
        </recommendedName>
    </domain>
    <domain>
        <recommendedName>
            <fullName evidence="11">Methenyltetrahydrofolate cyclohydrolase</fullName>
            <ecNumber evidence="11">3.5.4.9</ecNumber>
        </recommendedName>
    </domain>
</protein>
<dbReference type="STRING" id="89059.LAC1533_0465"/>
<evidence type="ECO:0000313" key="15">
    <source>
        <dbReference type="Proteomes" id="UP000051491"/>
    </source>
</evidence>
<dbReference type="CDD" id="cd01080">
    <property type="entry name" value="NAD_bind_m-THF_DH_Cyclohyd"/>
    <property type="match status" value="1"/>
</dbReference>
<dbReference type="Gene3D" id="3.40.50.720">
    <property type="entry name" value="NAD(P)-binding Rossmann-like Domain"/>
    <property type="match status" value="1"/>
</dbReference>
<keyword evidence="4 11" id="KW-0658">Purine biosynthesis</keyword>
<feature type="binding site" evidence="11">
    <location>
        <begin position="162"/>
        <end position="164"/>
    </location>
    <ligand>
        <name>NADP(+)</name>
        <dbReference type="ChEBI" id="CHEBI:58349"/>
    </ligand>
</feature>
<dbReference type="Gene3D" id="3.40.50.10860">
    <property type="entry name" value="Leucine Dehydrogenase, chain A, domain 1"/>
    <property type="match status" value="1"/>
</dbReference>
<dbReference type="PRINTS" id="PR00085">
    <property type="entry name" value="THFDHDRGNASE"/>
</dbReference>
<dbReference type="SUPFAM" id="SSF51735">
    <property type="entry name" value="NAD(P)-binding Rossmann-fold domains"/>
    <property type="match status" value="1"/>
</dbReference>
<keyword evidence="3 11" id="KW-0028">Amino-acid biosynthesis</keyword>
<dbReference type="UniPathway" id="UPA00193"/>
<dbReference type="Proteomes" id="UP000051491">
    <property type="component" value="Unassembled WGS sequence"/>
</dbReference>
<dbReference type="HAMAP" id="MF_01576">
    <property type="entry name" value="THF_DHG_CYH"/>
    <property type="match status" value="1"/>
</dbReference>
<sequence>MSKLLKGKPVADDILQRTKNLVASLSAVPQVALVRVGVDPAAKGYQRSAANVLQQAGLKTVPVVFDSQITFSEFESQVTQLNEDQQIDAILLLEPLPESLPLDAVQDLLDPCKDIDGVTRANLGSTLSPRSGDLVPLTAAAVLELLNFYEFNLRGVEVVLIGDSLTVGRPLANLLLAQNATLTVCDKYTKQLFEHTVQAQLVITAVGQPNLLTADMVNKDAVVVDVGTNYDEAGKLVGDVDFAQVSQKVQAITPVPGGVGAITTELLAYRAARIASQGK</sequence>
<evidence type="ECO:0000256" key="3">
    <source>
        <dbReference type="ARBA" id="ARBA00022605"/>
    </source>
</evidence>
<keyword evidence="6 11" id="KW-0521">NADP</keyword>
<dbReference type="PATRIC" id="fig|89059.3.peg.1022"/>
<evidence type="ECO:0000256" key="11">
    <source>
        <dbReference type="HAMAP-Rule" id="MF_01576"/>
    </source>
</evidence>
<dbReference type="EC" id="3.5.4.9" evidence="11"/>
<comment type="pathway">
    <text evidence="1 11">One-carbon metabolism; tetrahydrofolate interconversion.</text>
</comment>
<dbReference type="PANTHER" id="PTHR48099">
    <property type="entry name" value="C-1-TETRAHYDROFOLATE SYNTHASE, CYTOPLASMIC-RELATED"/>
    <property type="match status" value="1"/>
</dbReference>
<dbReference type="AlphaFoldDB" id="A0A0R2KFJ1"/>
<dbReference type="InterPro" id="IPR000672">
    <property type="entry name" value="THF_DH/CycHdrlase"/>
</dbReference>
<dbReference type="GO" id="GO:0035999">
    <property type="term" value="P:tetrahydrofolate interconversion"/>
    <property type="evidence" value="ECO:0007669"/>
    <property type="project" value="UniProtKB-UniRule"/>
</dbReference>
<evidence type="ECO:0000313" key="14">
    <source>
        <dbReference type="EMBL" id="KRN85197.1"/>
    </source>
</evidence>
<dbReference type="InterPro" id="IPR020631">
    <property type="entry name" value="THF_DH/CycHdrlase_NAD-bd_dom"/>
</dbReference>
<evidence type="ECO:0000256" key="2">
    <source>
        <dbReference type="ARBA" id="ARBA00022563"/>
    </source>
</evidence>
<keyword evidence="10 11" id="KW-0511">Multifunctional enzyme</keyword>
<evidence type="ECO:0000259" key="13">
    <source>
        <dbReference type="Pfam" id="PF02882"/>
    </source>
</evidence>
<dbReference type="GO" id="GO:0009086">
    <property type="term" value="P:methionine biosynthetic process"/>
    <property type="evidence" value="ECO:0007669"/>
    <property type="project" value="UniProtKB-KW"/>
</dbReference>
<comment type="subunit">
    <text evidence="11">Homodimer.</text>
</comment>
<keyword evidence="8 11" id="KW-0368">Histidine biosynthesis</keyword>
<dbReference type="GO" id="GO:0004488">
    <property type="term" value="F:methylenetetrahydrofolate dehydrogenase (NADP+) activity"/>
    <property type="evidence" value="ECO:0007669"/>
    <property type="project" value="UniProtKB-UniRule"/>
</dbReference>
<feature type="domain" description="Tetrahydrofolate dehydrogenase/cyclohydrolase NAD(P)-binding" evidence="13">
    <location>
        <begin position="136"/>
        <end position="272"/>
    </location>
</feature>
<evidence type="ECO:0000259" key="12">
    <source>
        <dbReference type="Pfam" id="PF00763"/>
    </source>
</evidence>
<keyword evidence="5 11" id="KW-0378">Hydrolase</keyword>
<evidence type="ECO:0000256" key="8">
    <source>
        <dbReference type="ARBA" id="ARBA00023102"/>
    </source>
</evidence>
<name>A0A0R2KFJ1_9LACO</name>
<proteinExistence type="inferred from homology"/>
<dbReference type="PANTHER" id="PTHR48099:SF5">
    <property type="entry name" value="C-1-TETRAHYDROFOLATE SYNTHASE, CYTOPLASMIC"/>
    <property type="match status" value="1"/>
</dbReference>